<dbReference type="Proteomes" id="UP000594759">
    <property type="component" value="Chromosome"/>
</dbReference>
<dbReference type="AlphaFoldDB" id="A0A7U3SP57"/>
<evidence type="ECO:0000313" key="1">
    <source>
        <dbReference type="EMBL" id="QPH37686.1"/>
    </source>
</evidence>
<dbReference type="InterPro" id="IPR013211">
    <property type="entry name" value="LVIVD"/>
</dbReference>
<evidence type="ECO:0000313" key="2">
    <source>
        <dbReference type="Proteomes" id="UP000594759"/>
    </source>
</evidence>
<dbReference type="Pfam" id="PF08309">
    <property type="entry name" value="LVIVD"/>
    <property type="match status" value="1"/>
</dbReference>
<protein>
    <recommendedName>
        <fullName evidence="3">LVIVD repeat-containing protein</fullName>
    </recommendedName>
</protein>
<dbReference type="KEGG" id="pex:IZT61_11215"/>
<accession>A0A7U3SP57</accession>
<gene>
    <name evidence="1" type="ORF">IZT61_11215</name>
</gene>
<dbReference type="RefSeq" id="WP_196097001.1">
    <property type="nucleotide sequence ID" value="NZ_CP064939.1"/>
</dbReference>
<dbReference type="EMBL" id="CP064939">
    <property type="protein sequence ID" value="QPH37686.1"/>
    <property type="molecule type" value="Genomic_DNA"/>
</dbReference>
<name>A0A7U3SP57_9SPHI</name>
<organism evidence="1 2">
    <name type="scientific">Pedobacter endophyticus</name>
    <dbReference type="NCBI Taxonomy" id="2789740"/>
    <lineage>
        <taxon>Bacteria</taxon>
        <taxon>Pseudomonadati</taxon>
        <taxon>Bacteroidota</taxon>
        <taxon>Sphingobacteriia</taxon>
        <taxon>Sphingobacteriales</taxon>
        <taxon>Sphingobacteriaceae</taxon>
        <taxon>Pedobacter</taxon>
    </lineage>
</organism>
<dbReference type="SUPFAM" id="SSF63825">
    <property type="entry name" value="YWTD domain"/>
    <property type="match status" value="1"/>
</dbReference>
<reference evidence="1 2" key="1">
    <citation type="submission" date="2020-11" db="EMBL/GenBank/DDBJ databases">
        <title>Pedobacter endophytica, an endophytic bacteria isolated form Carex pumila.</title>
        <authorList>
            <person name="Peng Y."/>
            <person name="Jiang L."/>
            <person name="Lee J."/>
        </authorList>
    </citation>
    <scope>NUCLEOTIDE SEQUENCE [LARGE SCALE GENOMIC DNA]</scope>
    <source>
        <strain evidence="1 2">JBR3-12</strain>
    </source>
</reference>
<sequence>MKKNLTNALLLIFAMAIFTQCKKNNTDEFETIQIAKMVSADQMRALSVGITKPTIAKTTGKIYLYNDFLFINEPNKGIHIYNNTNPSAPINLAFLQIPGNVDLSVRNNILYADSYVDLLAFDISNINAIKQVKRVQDVFPQFYFFTQGNIKSVVIYKDTLVNKTTYRTQFYDTFYSNSSTGSSGTSGQGGSMARFTLLNDYLYTVGTSDLSLFDVKAASNPTFVKAINLGWGAETIFPYDNKLFIGTNRGMHIFSATDPANPVKLSTYSHIVACDPVVVQGRYAYVTLRTGNTCAQGMNQLEVVDIEDPTSPKQVAVYAMQNPHGLSVNGNNLFLCEGNFGIKTFNITDKTKIGNNMLQYLKNIKSFDVIAGPKSLIVTGDDGVYQFSYSNPAMLRRLSMIRTTNNNFFN</sequence>
<keyword evidence="2" id="KW-1185">Reference proteome</keyword>
<proteinExistence type="predicted"/>
<evidence type="ECO:0008006" key="3">
    <source>
        <dbReference type="Google" id="ProtNLM"/>
    </source>
</evidence>